<keyword evidence="3" id="KW-1185">Reference proteome</keyword>
<accession>A0A1V9A1D2</accession>
<evidence type="ECO:0000313" key="3">
    <source>
        <dbReference type="Proteomes" id="UP000192591"/>
    </source>
</evidence>
<dbReference type="RefSeq" id="WP_081193064.1">
    <property type="nucleotide sequence ID" value="NZ_MWIH01000006.1"/>
</dbReference>
<dbReference type="InterPro" id="IPR051599">
    <property type="entry name" value="Cell_Envelope_Assoc"/>
</dbReference>
<dbReference type="Pfam" id="PF02698">
    <property type="entry name" value="DUF218"/>
    <property type="match status" value="1"/>
</dbReference>
<dbReference type="GO" id="GO:0005886">
    <property type="term" value="C:plasma membrane"/>
    <property type="evidence" value="ECO:0007669"/>
    <property type="project" value="TreeGrafter"/>
</dbReference>
<dbReference type="STRING" id="1962155.B1813_15345"/>
<feature type="domain" description="DUF218" evidence="1">
    <location>
        <begin position="41"/>
        <end position="145"/>
    </location>
</feature>
<evidence type="ECO:0000259" key="1">
    <source>
        <dbReference type="Pfam" id="PF02698"/>
    </source>
</evidence>
<dbReference type="Gene3D" id="3.40.50.620">
    <property type="entry name" value="HUPs"/>
    <property type="match status" value="1"/>
</dbReference>
<evidence type="ECO:0000313" key="2">
    <source>
        <dbReference type="EMBL" id="OQO90891.1"/>
    </source>
</evidence>
<dbReference type="Proteomes" id="UP000192591">
    <property type="component" value="Unassembled WGS sequence"/>
</dbReference>
<gene>
    <name evidence="2" type="ORF">B1813_15345</name>
</gene>
<dbReference type="InterPro" id="IPR003848">
    <property type="entry name" value="DUF218"/>
</dbReference>
<dbReference type="AlphaFoldDB" id="A0A1V9A1D2"/>
<dbReference type="InterPro" id="IPR014729">
    <property type="entry name" value="Rossmann-like_a/b/a_fold"/>
</dbReference>
<dbReference type="CDD" id="cd06259">
    <property type="entry name" value="YdcF-like"/>
    <property type="match status" value="1"/>
</dbReference>
<dbReference type="EMBL" id="MWIH01000006">
    <property type="protein sequence ID" value="OQO90891.1"/>
    <property type="molecule type" value="Genomic_DNA"/>
</dbReference>
<sequence length="215" mass="23345">MTSLPDTVRADAVLLWDYHVLRHPPRRADVGIGLGSHDLGVADHAAALFHEGRFPLLVFTGATAPTTATAFPHGEAVAYRERAVALGVPDEAVLVEPHARNTGENIALTRRLLAEHGVPVRAATLICKPYQQRRALATCRKHWPELTASCSAAPESFDDYLAVLGAERVVNMLVGETQRMTVYAERGFTTTQEVPSEVEAAFGRLVRAGFTARLV</sequence>
<organism evidence="2 3">
    <name type="scientific">Saccharomonospora piscinae</name>
    <dbReference type="NCBI Taxonomy" id="687388"/>
    <lineage>
        <taxon>Bacteria</taxon>
        <taxon>Bacillati</taxon>
        <taxon>Actinomycetota</taxon>
        <taxon>Actinomycetes</taxon>
        <taxon>Pseudonocardiales</taxon>
        <taxon>Pseudonocardiaceae</taxon>
        <taxon>Saccharomonospora</taxon>
    </lineage>
</organism>
<protein>
    <recommendedName>
        <fullName evidence="1">DUF218 domain-containing protein</fullName>
    </recommendedName>
</protein>
<proteinExistence type="predicted"/>
<name>A0A1V9A1D2_SACPI</name>
<dbReference type="PANTHER" id="PTHR30336:SF20">
    <property type="entry name" value="DUF218 DOMAIN-CONTAINING PROTEIN"/>
    <property type="match status" value="1"/>
</dbReference>
<reference evidence="2 3" key="1">
    <citation type="submission" date="2017-02" db="EMBL/GenBank/DDBJ databases">
        <title>Draft genome of Saccharomonospora sp. 154.</title>
        <authorList>
            <person name="Alonso-Carmona G.S."/>
            <person name="De La Haba R."/>
            <person name="Vera-Gargallo B."/>
            <person name="Sandoval-Trujillo A.H."/>
            <person name="Ramirez-Duran N."/>
            <person name="Ventosa A."/>
        </authorList>
    </citation>
    <scope>NUCLEOTIDE SEQUENCE [LARGE SCALE GENOMIC DNA]</scope>
    <source>
        <strain evidence="2 3">LRS4.154</strain>
    </source>
</reference>
<dbReference type="PANTHER" id="PTHR30336">
    <property type="entry name" value="INNER MEMBRANE PROTEIN, PROBABLE PERMEASE"/>
    <property type="match status" value="1"/>
</dbReference>
<comment type="caution">
    <text evidence="2">The sequence shown here is derived from an EMBL/GenBank/DDBJ whole genome shotgun (WGS) entry which is preliminary data.</text>
</comment>